<dbReference type="GO" id="GO:0005886">
    <property type="term" value="C:plasma membrane"/>
    <property type="evidence" value="ECO:0007669"/>
    <property type="project" value="UniProtKB-SubCell"/>
</dbReference>
<dbReference type="Pfam" id="PF03788">
    <property type="entry name" value="LrgA"/>
    <property type="match status" value="1"/>
</dbReference>
<dbReference type="PANTHER" id="PTHR33931:SF2">
    <property type="entry name" value="HOLIN-LIKE PROTEIN CIDA"/>
    <property type="match status" value="1"/>
</dbReference>
<dbReference type="RefSeq" id="WP_073993868.1">
    <property type="nucleotide sequence ID" value="NZ_FQYT01000015.1"/>
</dbReference>
<dbReference type="AlphaFoldDB" id="A0A1M6HNQ4"/>
<feature type="transmembrane region" description="Helical" evidence="6">
    <location>
        <begin position="84"/>
        <end position="111"/>
    </location>
</feature>
<keyword evidence="3 6" id="KW-0812">Transmembrane</keyword>
<proteinExistence type="predicted"/>
<gene>
    <name evidence="7" type="ORF">SAMN02745691_01587</name>
</gene>
<evidence type="ECO:0000256" key="2">
    <source>
        <dbReference type="ARBA" id="ARBA00022475"/>
    </source>
</evidence>
<comment type="subcellular location">
    <subcellularLocation>
        <location evidence="1">Cell membrane</location>
        <topology evidence="1">Multi-pass membrane protein</topology>
    </subcellularLocation>
</comment>
<feature type="transmembrane region" description="Helical" evidence="6">
    <location>
        <begin position="55"/>
        <end position="72"/>
    </location>
</feature>
<dbReference type="InterPro" id="IPR005538">
    <property type="entry name" value="LrgA/CidA"/>
</dbReference>
<evidence type="ECO:0000256" key="1">
    <source>
        <dbReference type="ARBA" id="ARBA00004651"/>
    </source>
</evidence>
<evidence type="ECO:0000256" key="6">
    <source>
        <dbReference type="SAM" id="Phobius"/>
    </source>
</evidence>
<keyword evidence="2" id="KW-1003">Cell membrane</keyword>
<evidence type="ECO:0000256" key="3">
    <source>
        <dbReference type="ARBA" id="ARBA00022692"/>
    </source>
</evidence>
<evidence type="ECO:0000256" key="4">
    <source>
        <dbReference type="ARBA" id="ARBA00022989"/>
    </source>
</evidence>
<name>A0A1M6HNQ4_9FIRM</name>
<sequence length="123" mass="13696">MKILKQLLIIFAVCLCGELISEVLPVVIPASVISMVLLLALLSGKIIRTEQIRETADFLLANLSLFFVPLIVDIVDNLYLIKGIVFPIFFICIFTTFLTFAVTAFTVAGMIRFLDRRSGKKNA</sequence>
<keyword evidence="5 6" id="KW-0472">Membrane</keyword>
<feature type="transmembrane region" description="Helical" evidence="6">
    <location>
        <begin position="26"/>
        <end position="43"/>
    </location>
</feature>
<organism evidence="7 8">
    <name type="scientific">Parasporobacterium paucivorans DSM 15970</name>
    <dbReference type="NCBI Taxonomy" id="1122934"/>
    <lineage>
        <taxon>Bacteria</taxon>
        <taxon>Bacillati</taxon>
        <taxon>Bacillota</taxon>
        <taxon>Clostridia</taxon>
        <taxon>Lachnospirales</taxon>
        <taxon>Lachnospiraceae</taxon>
        <taxon>Parasporobacterium</taxon>
    </lineage>
</organism>
<keyword evidence="4 6" id="KW-1133">Transmembrane helix</keyword>
<dbReference type="OrthoDB" id="3176438at2"/>
<dbReference type="EMBL" id="FQYT01000015">
    <property type="protein sequence ID" value="SHJ23881.1"/>
    <property type="molecule type" value="Genomic_DNA"/>
</dbReference>
<evidence type="ECO:0000313" key="8">
    <source>
        <dbReference type="Proteomes" id="UP000184342"/>
    </source>
</evidence>
<evidence type="ECO:0000313" key="7">
    <source>
        <dbReference type="EMBL" id="SHJ23881.1"/>
    </source>
</evidence>
<evidence type="ECO:0000256" key="5">
    <source>
        <dbReference type="ARBA" id="ARBA00023136"/>
    </source>
</evidence>
<dbReference type="PANTHER" id="PTHR33931">
    <property type="entry name" value="HOLIN-LIKE PROTEIN CIDA-RELATED"/>
    <property type="match status" value="1"/>
</dbReference>
<accession>A0A1M6HNQ4</accession>
<dbReference type="STRING" id="1122934.SAMN02745691_01587"/>
<dbReference type="Proteomes" id="UP000184342">
    <property type="component" value="Unassembled WGS sequence"/>
</dbReference>
<reference evidence="7 8" key="1">
    <citation type="submission" date="2016-11" db="EMBL/GenBank/DDBJ databases">
        <authorList>
            <person name="Jaros S."/>
            <person name="Januszkiewicz K."/>
            <person name="Wedrychowicz H."/>
        </authorList>
    </citation>
    <scope>NUCLEOTIDE SEQUENCE [LARGE SCALE GENOMIC DNA]</scope>
    <source>
        <strain evidence="7 8">DSM 15970</strain>
    </source>
</reference>
<protein>
    <submittedName>
        <fullName evidence="7">Holin-like protein</fullName>
    </submittedName>
</protein>
<keyword evidence="8" id="KW-1185">Reference proteome</keyword>